<gene>
    <name evidence="2" type="ORF">SAM23877_3587</name>
</gene>
<feature type="region of interest" description="Disordered" evidence="1">
    <location>
        <begin position="1"/>
        <end position="36"/>
    </location>
</feature>
<organism evidence="2 3">
    <name type="scientific">Streptomyces ambofaciens (strain ATCC 23877 / 3486 / DSM 40053 / JCM 4204 / NBRC 12836 / NRRL B-2516)</name>
    <dbReference type="NCBI Taxonomy" id="278992"/>
    <lineage>
        <taxon>Bacteria</taxon>
        <taxon>Bacillati</taxon>
        <taxon>Actinomycetota</taxon>
        <taxon>Actinomycetes</taxon>
        <taxon>Kitasatosporales</taxon>
        <taxon>Streptomycetaceae</taxon>
        <taxon>Streptomyces</taxon>
    </lineage>
</organism>
<proteinExistence type="predicted"/>
<name>A0A0K2AUE7_STRA7</name>
<dbReference type="KEGG" id="samb:SAM23877_3587"/>
<evidence type="ECO:0000313" key="2">
    <source>
        <dbReference type="EMBL" id="AKZ56634.1"/>
    </source>
</evidence>
<feature type="compositionally biased region" description="Low complexity" evidence="1">
    <location>
        <begin position="20"/>
        <end position="36"/>
    </location>
</feature>
<dbReference type="Proteomes" id="UP000061018">
    <property type="component" value="Chromosome"/>
</dbReference>
<accession>A0A0K2AUE7</accession>
<evidence type="ECO:0000256" key="1">
    <source>
        <dbReference type="SAM" id="MobiDB-lite"/>
    </source>
</evidence>
<protein>
    <submittedName>
        <fullName evidence="2">Uncharacterized protein</fullName>
    </submittedName>
</protein>
<evidence type="ECO:0000313" key="3">
    <source>
        <dbReference type="Proteomes" id="UP000061018"/>
    </source>
</evidence>
<reference evidence="3" key="1">
    <citation type="journal article" date="2015" name="J. Biotechnol.">
        <title>Complete genome sequence of Streptomyces ambofaciens ATCC 23877, the spiramycin producer.</title>
        <authorList>
            <person name="Thibessard A."/>
            <person name="Haas D."/>
            <person name="Gerbaud C."/>
            <person name="Aigle B."/>
            <person name="Lautru S."/>
            <person name="Pernodet J.L."/>
            <person name="Leblond P."/>
        </authorList>
    </citation>
    <scope>NUCLEOTIDE SEQUENCE [LARGE SCALE GENOMIC DNA]</scope>
    <source>
        <strain evidence="3">ATCC 23877 / 3486 / DSM 40053 / JCM 4204 / NBRC 12836 / NRRL B-2516</strain>
    </source>
</reference>
<sequence length="88" mass="8836">MAGGIAKTVYGGVGVGPVGDGTLPEAEGPEPVAEGPVPVGEGLVAVGDGVAPGWFSLGRCRLTSAVVRPRPPSLISSQAWSRRLSRSK</sequence>
<dbReference type="EMBL" id="CP012382">
    <property type="protein sequence ID" value="AKZ56634.1"/>
    <property type="molecule type" value="Genomic_DNA"/>
</dbReference>
<dbReference type="AlphaFoldDB" id="A0A0K2AUE7"/>